<proteinExistence type="predicted"/>
<organism evidence="2 3">
    <name type="scientific">Araneus ventricosus</name>
    <name type="common">Orbweaver spider</name>
    <name type="synonym">Epeira ventricosa</name>
    <dbReference type="NCBI Taxonomy" id="182803"/>
    <lineage>
        <taxon>Eukaryota</taxon>
        <taxon>Metazoa</taxon>
        <taxon>Ecdysozoa</taxon>
        <taxon>Arthropoda</taxon>
        <taxon>Chelicerata</taxon>
        <taxon>Arachnida</taxon>
        <taxon>Araneae</taxon>
        <taxon>Araneomorphae</taxon>
        <taxon>Entelegynae</taxon>
        <taxon>Araneoidea</taxon>
        <taxon>Araneidae</taxon>
        <taxon>Araneus</taxon>
    </lineage>
</organism>
<name>A0A4Y2I9A0_ARAVE</name>
<sequence>MKRLPTTVSPGTNLSVSRDELVSLQGRTRQVSRHGLVQDETGTRPSPVRVLRHAPGGLGFKLVLNREVPECEVKRNFDLHCPSDIPFKGDIGIQCVLEAP</sequence>
<dbReference type="EMBL" id="BGPR01002485">
    <property type="protein sequence ID" value="GBM74258.1"/>
    <property type="molecule type" value="Genomic_DNA"/>
</dbReference>
<dbReference type="AlphaFoldDB" id="A0A4Y2I9A0"/>
<protein>
    <submittedName>
        <fullName evidence="2">Uncharacterized protein</fullName>
    </submittedName>
</protein>
<accession>A0A4Y2I9A0</accession>
<feature type="region of interest" description="Disordered" evidence="1">
    <location>
        <begin position="27"/>
        <end position="50"/>
    </location>
</feature>
<evidence type="ECO:0000313" key="2">
    <source>
        <dbReference type="EMBL" id="GBM74258.1"/>
    </source>
</evidence>
<keyword evidence="3" id="KW-1185">Reference proteome</keyword>
<comment type="caution">
    <text evidence="2">The sequence shown here is derived from an EMBL/GenBank/DDBJ whole genome shotgun (WGS) entry which is preliminary data.</text>
</comment>
<gene>
    <name evidence="2" type="ORF">AVEN_210017_1</name>
</gene>
<dbReference type="Proteomes" id="UP000499080">
    <property type="component" value="Unassembled WGS sequence"/>
</dbReference>
<reference evidence="2 3" key="1">
    <citation type="journal article" date="2019" name="Sci. Rep.">
        <title>Orb-weaving spider Araneus ventricosus genome elucidates the spidroin gene catalogue.</title>
        <authorList>
            <person name="Kono N."/>
            <person name="Nakamura H."/>
            <person name="Ohtoshi R."/>
            <person name="Moran D.A.P."/>
            <person name="Shinohara A."/>
            <person name="Yoshida Y."/>
            <person name="Fujiwara M."/>
            <person name="Mori M."/>
            <person name="Tomita M."/>
            <person name="Arakawa K."/>
        </authorList>
    </citation>
    <scope>NUCLEOTIDE SEQUENCE [LARGE SCALE GENOMIC DNA]</scope>
</reference>
<evidence type="ECO:0000313" key="3">
    <source>
        <dbReference type="Proteomes" id="UP000499080"/>
    </source>
</evidence>
<evidence type="ECO:0000256" key="1">
    <source>
        <dbReference type="SAM" id="MobiDB-lite"/>
    </source>
</evidence>